<name>A0A2C4QZG5_9BACI</name>
<gene>
    <name evidence="1" type="ORF">COF40_14130</name>
</gene>
<evidence type="ECO:0000313" key="2">
    <source>
        <dbReference type="Proteomes" id="UP000225997"/>
    </source>
</evidence>
<proteinExistence type="predicted"/>
<accession>A0A2C4QZG5</accession>
<dbReference type="RefSeq" id="WP_100064334.1">
    <property type="nucleotide sequence ID" value="NZ_NUSQ01000057.1"/>
</dbReference>
<reference evidence="1 2" key="1">
    <citation type="submission" date="2017-09" db="EMBL/GenBank/DDBJ databases">
        <title>Large-scale bioinformatics analysis of Bacillus genomes uncovers conserved roles of natural products in bacterial physiology.</title>
        <authorList>
            <consortium name="Agbiome Team Llc"/>
            <person name="Bleich R.M."/>
            <person name="Grubbs K.J."/>
            <person name="Santa Maria K.C."/>
            <person name="Allen S.E."/>
            <person name="Farag S."/>
            <person name="Shank E.A."/>
            <person name="Bowers A."/>
        </authorList>
    </citation>
    <scope>NUCLEOTIDE SEQUENCE [LARGE SCALE GENOMIC DNA]</scope>
    <source>
        <strain evidence="1 2">AFS044250</strain>
    </source>
</reference>
<organism evidence="1 2">
    <name type="scientific">Bacillus toyonensis</name>
    <dbReference type="NCBI Taxonomy" id="155322"/>
    <lineage>
        <taxon>Bacteria</taxon>
        <taxon>Bacillati</taxon>
        <taxon>Bacillota</taxon>
        <taxon>Bacilli</taxon>
        <taxon>Bacillales</taxon>
        <taxon>Bacillaceae</taxon>
        <taxon>Bacillus</taxon>
        <taxon>Bacillus cereus group</taxon>
    </lineage>
</organism>
<dbReference type="Proteomes" id="UP000225997">
    <property type="component" value="Unassembled WGS sequence"/>
</dbReference>
<evidence type="ECO:0000313" key="1">
    <source>
        <dbReference type="EMBL" id="PHD69921.1"/>
    </source>
</evidence>
<comment type="caution">
    <text evidence="1">The sequence shown here is derived from an EMBL/GenBank/DDBJ whole genome shotgun (WGS) entry which is preliminary data.</text>
</comment>
<dbReference type="Pfam" id="PF19991">
    <property type="entry name" value="HMA_2"/>
    <property type="match status" value="1"/>
</dbReference>
<dbReference type="AlphaFoldDB" id="A0A2C4QZG5"/>
<sequence length="104" mass="12030">MFGKVTEFMITKHVERKLGKYDIKLVHFIPGRIRLQSAEWKANDILVENIVKQLQAQPFLFSVQSTKETGSLVITYDASYVTNMKELEAWFGILDEVYANGFVR</sequence>
<protein>
    <submittedName>
        <fullName evidence="1">Metal ABC transporter ATPase</fullName>
    </submittedName>
</protein>
<dbReference type="EMBL" id="NUSQ01000057">
    <property type="protein sequence ID" value="PHD69921.1"/>
    <property type="molecule type" value="Genomic_DNA"/>
</dbReference>